<dbReference type="Proteomes" id="UP000461162">
    <property type="component" value="Unassembled WGS sequence"/>
</dbReference>
<protein>
    <recommendedName>
        <fullName evidence="4">Dicarboxylate transport domain-containing protein</fullName>
    </recommendedName>
</protein>
<evidence type="ECO:0000313" key="2">
    <source>
        <dbReference type="EMBL" id="MUM77756.1"/>
    </source>
</evidence>
<dbReference type="EMBL" id="WODC01000005">
    <property type="protein sequence ID" value="MUM77756.1"/>
    <property type="molecule type" value="Genomic_DNA"/>
</dbReference>
<keyword evidence="1" id="KW-0812">Transmembrane</keyword>
<dbReference type="RefSeq" id="WP_155934238.1">
    <property type="nucleotide sequence ID" value="NZ_WODC01000005.1"/>
</dbReference>
<reference evidence="2 3" key="1">
    <citation type="submission" date="2019-11" db="EMBL/GenBank/DDBJ databases">
        <title>Pseudodesulfovibrio alkaliphilus, sp. nov., an alkaliphilic sulfate-reducing bacteria from mud volcano of Taman peninsula, Russia.</title>
        <authorList>
            <person name="Frolova A."/>
            <person name="Merkel A.Y."/>
            <person name="Slobodkin A.I."/>
        </authorList>
    </citation>
    <scope>NUCLEOTIDE SEQUENCE [LARGE SCALE GENOMIC DNA]</scope>
    <source>
        <strain evidence="2 3">F-1</strain>
    </source>
</reference>
<feature type="transmembrane region" description="Helical" evidence="1">
    <location>
        <begin position="12"/>
        <end position="31"/>
    </location>
</feature>
<evidence type="ECO:0000313" key="3">
    <source>
        <dbReference type="Proteomes" id="UP000461162"/>
    </source>
</evidence>
<comment type="caution">
    <text evidence="2">The sequence shown here is derived from an EMBL/GenBank/DDBJ whole genome shotgun (WGS) entry which is preliminary data.</text>
</comment>
<keyword evidence="3" id="KW-1185">Reference proteome</keyword>
<accession>A0A7K1KNS9</accession>
<name>A0A7K1KNS9_9BACT</name>
<gene>
    <name evidence="2" type="ORF">GKC30_08935</name>
</gene>
<proteinExistence type="predicted"/>
<dbReference type="AlphaFoldDB" id="A0A7K1KNS9"/>
<sequence>MSNSLARRLSKWTFLVLPWVLAIALGAGWWLSVWTPGYLERLIPALVRDMGLPVDEFHIRNAGLFSADIGPVTLTAPSGDPADGLRIESVRITYTPASLKLRRVNSVVIRGASTACVFDGSRLRLPLLDLLPAAQGQEQPGGQSLPDLPLDQLVIEDSLLTLHLADTHLSIPFSATLTLPQDGAETMGVTASLRLRDQPVAVNASLGPTLNDLTLSVLTRGFRLASLGDLLPLAVGGELDLDLTASLDTASPREARVTVSAALQRANLDCLGMTLAEAHPLGLDVQLDRGNATAQFAPVTLSGPHPLTLHVPRATLSADSVDAAFTLASAETLPAGTVIPGTFEARREGDGWAVALTMEETGALRVAAGDRVVRLAGLFLSLHGRVSPSTPDAPLSAMAVLEARTRSCVLQGADFSTGSISLRLPLSWPPPRRHDAGRLAVSGVRADGRNIGAISASVRQELLGVRFSGRLDTPLLPGLRVPFAGVASFGEGSGALEFSVDRYDLPVGFDPGSLVPALAGVAVSGALAVEGGVVFDSARVNTRLGLFVTDGAMSFGNEEEGGVRLEGIRLFFESPDVIAFRSAPAQVLTIDRVRAAGIEMTGGVIAFQLEPGGVTLVERARFEWCGGHVESRAFRVVPGRDEYDVTLQCTGLRLSDLLGQLGLARARGDSTLSGELPVTWRRGLISFHQGFLHSTPGEGGFIQVEGLDDLVTAIPEGTAERSQLELARAALGDFEYRWIRLRADTIDRDLLVRLSLDGKPADLLPFVYRKDIGGFVKVEGDIGGSHFQGVRLDVNFTLPLDRIMLYKDVIGRIQ</sequence>
<organism evidence="2 3">
    <name type="scientific">Pseudodesulfovibrio alkaliphilus</name>
    <dbReference type="NCBI Taxonomy" id="2661613"/>
    <lineage>
        <taxon>Bacteria</taxon>
        <taxon>Pseudomonadati</taxon>
        <taxon>Thermodesulfobacteriota</taxon>
        <taxon>Desulfovibrionia</taxon>
        <taxon>Desulfovibrionales</taxon>
        <taxon>Desulfovibrionaceae</taxon>
    </lineage>
</organism>
<evidence type="ECO:0000256" key="1">
    <source>
        <dbReference type="SAM" id="Phobius"/>
    </source>
</evidence>
<keyword evidence="1" id="KW-0472">Membrane</keyword>
<evidence type="ECO:0008006" key="4">
    <source>
        <dbReference type="Google" id="ProtNLM"/>
    </source>
</evidence>
<keyword evidence="1" id="KW-1133">Transmembrane helix</keyword>